<evidence type="ECO:0000256" key="1">
    <source>
        <dbReference type="SAM" id="MobiDB-lite"/>
    </source>
</evidence>
<comment type="caution">
    <text evidence="2">The sequence shown here is derived from an EMBL/GenBank/DDBJ whole genome shotgun (WGS) entry which is preliminary data.</text>
</comment>
<organism evidence="2 3">
    <name type="scientific">Euphydryas editha</name>
    <name type="common">Edith's checkerspot</name>
    <dbReference type="NCBI Taxonomy" id="104508"/>
    <lineage>
        <taxon>Eukaryota</taxon>
        <taxon>Metazoa</taxon>
        <taxon>Ecdysozoa</taxon>
        <taxon>Arthropoda</taxon>
        <taxon>Hexapoda</taxon>
        <taxon>Insecta</taxon>
        <taxon>Pterygota</taxon>
        <taxon>Neoptera</taxon>
        <taxon>Endopterygota</taxon>
        <taxon>Lepidoptera</taxon>
        <taxon>Glossata</taxon>
        <taxon>Ditrysia</taxon>
        <taxon>Papilionoidea</taxon>
        <taxon>Nymphalidae</taxon>
        <taxon>Nymphalinae</taxon>
        <taxon>Euphydryas</taxon>
    </lineage>
</organism>
<gene>
    <name evidence="2" type="ORF">EEDITHA_LOCUS19272</name>
</gene>
<dbReference type="AlphaFoldDB" id="A0AAU9V5C9"/>
<feature type="compositionally biased region" description="Basic and acidic residues" evidence="1">
    <location>
        <begin position="52"/>
        <end position="73"/>
    </location>
</feature>
<name>A0AAU9V5C9_EUPED</name>
<proteinExistence type="predicted"/>
<sequence length="99" mass="11394">MVVRTSIIRNKTRIKIKYFYATSFSGVWQRSNPGPSYGLQEEPTNTWPSRTDLPERDRSTEGDQPRSHARGDGVRASVQKPPLELYYAETKHEEDTHEG</sequence>
<evidence type="ECO:0000313" key="3">
    <source>
        <dbReference type="Proteomes" id="UP001153954"/>
    </source>
</evidence>
<feature type="compositionally biased region" description="Basic and acidic residues" evidence="1">
    <location>
        <begin position="89"/>
        <end position="99"/>
    </location>
</feature>
<reference evidence="2" key="1">
    <citation type="submission" date="2022-03" db="EMBL/GenBank/DDBJ databases">
        <authorList>
            <person name="Tunstrom K."/>
        </authorList>
    </citation>
    <scope>NUCLEOTIDE SEQUENCE</scope>
</reference>
<accession>A0AAU9V5C9</accession>
<keyword evidence="3" id="KW-1185">Reference proteome</keyword>
<dbReference type="Proteomes" id="UP001153954">
    <property type="component" value="Unassembled WGS sequence"/>
</dbReference>
<dbReference type="EMBL" id="CAKOGL010000027">
    <property type="protein sequence ID" value="CAH2104949.1"/>
    <property type="molecule type" value="Genomic_DNA"/>
</dbReference>
<evidence type="ECO:0000313" key="2">
    <source>
        <dbReference type="EMBL" id="CAH2104949.1"/>
    </source>
</evidence>
<feature type="region of interest" description="Disordered" evidence="1">
    <location>
        <begin position="29"/>
        <end position="99"/>
    </location>
</feature>
<protein>
    <submittedName>
        <fullName evidence="2">Uncharacterized protein</fullName>
    </submittedName>
</protein>